<feature type="domain" description="Chromodomain-helicase-DNA-binding protein 1-like C-terminal" evidence="8">
    <location>
        <begin position="327"/>
        <end position="411"/>
    </location>
</feature>
<dbReference type="GO" id="GO:0046872">
    <property type="term" value="F:metal ion binding"/>
    <property type="evidence" value="ECO:0007669"/>
    <property type="project" value="UniProtKB-KW"/>
</dbReference>
<evidence type="ECO:0000256" key="7">
    <source>
        <dbReference type="SAM" id="MobiDB-lite"/>
    </source>
</evidence>
<comment type="similarity">
    <text evidence="6">Belongs to the CDP-alcohol phosphatidyltransferase class-I family.</text>
</comment>
<keyword evidence="2" id="KW-0479">Metal-binding</keyword>
<evidence type="ECO:0000256" key="2">
    <source>
        <dbReference type="ARBA" id="ARBA00022723"/>
    </source>
</evidence>
<dbReference type="InterPro" id="IPR000222">
    <property type="entry name" value="PP2C_BS"/>
</dbReference>
<evidence type="ECO:0000256" key="5">
    <source>
        <dbReference type="ARBA" id="ARBA00023242"/>
    </source>
</evidence>
<comment type="subcellular location">
    <subcellularLocation>
        <location evidence="1">Nucleus</location>
    </subcellularLocation>
</comment>
<evidence type="ECO:0000313" key="9">
    <source>
        <dbReference type="EMBL" id="RXM96266.1"/>
    </source>
</evidence>
<keyword evidence="3" id="KW-0378">Hydrolase</keyword>
<dbReference type="SMART" id="SM01176">
    <property type="entry name" value="DUF4208"/>
    <property type="match status" value="1"/>
</dbReference>
<dbReference type="AlphaFoldDB" id="A0A444V756"/>
<evidence type="ECO:0000256" key="6">
    <source>
        <dbReference type="RuleBase" id="RU003750"/>
    </source>
</evidence>
<dbReference type="Gene3D" id="3.60.40.10">
    <property type="entry name" value="PPM-type phosphatase domain"/>
    <property type="match status" value="1"/>
</dbReference>
<dbReference type="Proteomes" id="UP000289886">
    <property type="component" value="Unassembled WGS sequence"/>
</dbReference>
<dbReference type="PROSITE" id="PS00379">
    <property type="entry name" value="CDP_ALCOHOL_P_TRANSF"/>
    <property type="match status" value="1"/>
</dbReference>
<dbReference type="PANTHER" id="PTHR21765">
    <property type="entry name" value="SIMILAR TO CHROMODOMAIN-HELICASE-DNA-BINDING PROTEIN 1 (CHD-1)"/>
    <property type="match status" value="1"/>
</dbReference>
<dbReference type="GO" id="GO:0004721">
    <property type="term" value="F:phosphoprotein phosphatase activity"/>
    <property type="evidence" value="ECO:0007669"/>
    <property type="project" value="UniProtKB-KW"/>
</dbReference>
<dbReference type="GO" id="GO:0016780">
    <property type="term" value="F:phosphotransferase activity, for other substituted phosphate groups"/>
    <property type="evidence" value="ECO:0007669"/>
    <property type="project" value="InterPro"/>
</dbReference>
<gene>
    <name evidence="9" type="ORF">EOD39_15907</name>
</gene>
<dbReference type="InterPro" id="IPR048254">
    <property type="entry name" value="CDP_ALCOHOL_P_TRANSF_CS"/>
</dbReference>
<accession>A0A444V756</accession>
<dbReference type="Pfam" id="PF01066">
    <property type="entry name" value="CDP-OH_P_transf"/>
    <property type="match status" value="1"/>
</dbReference>
<keyword evidence="10" id="KW-1185">Reference proteome</keyword>
<dbReference type="InterPro" id="IPR025260">
    <property type="entry name" value="CHD1-like_C"/>
</dbReference>
<evidence type="ECO:0000256" key="4">
    <source>
        <dbReference type="ARBA" id="ARBA00022912"/>
    </source>
</evidence>
<dbReference type="SUPFAM" id="SSF81606">
    <property type="entry name" value="PP2C-like"/>
    <property type="match status" value="1"/>
</dbReference>
<feature type="region of interest" description="Disordered" evidence="7">
    <location>
        <begin position="42"/>
        <end position="90"/>
    </location>
</feature>
<keyword evidence="5" id="KW-0539">Nucleus</keyword>
<evidence type="ECO:0000256" key="1">
    <source>
        <dbReference type="ARBA" id="ARBA00004123"/>
    </source>
</evidence>
<evidence type="ECO:0000256" key="3">
    <source>
        <dbReference type="ARBA" id="ARBA00022801"/>
    </source>
</evidence>
<dbReference type="Pfam" id="PF13907">
    <property type="entry name" value="CHD1-like_C"/>
    <property type="match status" value="1"/>
</dbReference>
<dbReference type="PROSITE" id="PS01032">
    <property type="entry name" value="PPM_1"/>
    <property type="match status" value="1"/>
</dbReference>
<keyword evidence="4" id="KW-0904">Protein phosphatase</keyword>
<keyword evidence="6" id="KW-0808">Transferase</keyword>
<dbReference type="GO" id="GO:0005634">
    <property type="term" value="C:nucleus"/>
    <property type="evidence" value="ECO:0007669"/>
    <property type="project" value="UniProtKB-SubCell"/>
</dbReference>
<name>A0A444V756_ACIRT</name>
<comment type="caution">
    <text evidence="9">The sequence shown here is derived from an EMBL/GenBank/DDBJ whole genome shotgun (WGS) entry which is preliminary data.</text>
</comment>
<dbReference type="GO" id="GO:0008654">
    <property type="term" value="P:phospholipid biosynthetic process"/>
    <property type="evidence" value="ECO:0007669"/>
    <property type="project" value="InterPro"/>
</dbReference>
<organism evidence="9 10">
    <name type="scientific">Acipenser ruthenus</name>
    <name type="common">Sterlet sturgeon</name>
    <dbReference type="NCBI Taxonomy" id="7906"/>
    <lineage>
        <taxon>Eukaryota</taxon>
        <taxon>Metazoa</taxon>
        <taxon>Chordata</taxon>
        <taxon>Craniata</taxon>
        <taxon>Vertebrata</taxon>
        <taxon>Euteleostomi</taxon>
        <taxon>Actinopterygii</taxon>
        <taxon>Chondrostei</taxon>
        <taxon>Acipenseriformes</taxon>
        <taxon>Acipenseridae</taxon>
        <taxon>Acipenser</taxon>
    </lineage>
</organism>
<evidence type="ECO:0000313" key="10">
    <source>
        <dbReference type="Proteomes" id="UP000289886"/>
    </source>
</evidence>
<reference evidence="9 10" key="1">
    <citation type="submission" date="2019-01" db="EMBL/GenBank/DDBJ databases">
        <title>Draft Genome and Complete Hox-Cluster Characterization of the Sterlet Sturgeon (Acipenser ruthenus).</title>
        <authorList>
            <person name="Wei Q."/>
        </authorList>
    </citation>
    <scope>NUCLEOTIDE SEQUENCE [LARGE SCALE GENOMIC DNA]</scope>
    <source>
        <strain evidence="9">WHYD16114868_AA</strain>
        <tissue evidence="9">Blood</tissue>
    </source>
</reference>
<dbReference type="InterPro" id="IPR001932">
    <property type="entry name" value="PPM-type_phosphatase-like_dom"/>
</dbReference>
<protein>
    <submittedName>
        <fullName evidence="9">Protein phosphatase 1D</fullName>
    </submittedName>
</protein>
<dbReference type="InterPro" id="IPR000462">
    <property type="entry name" value="CDP-OH_P_trans"/>
</dbReference>
<sequence>MENRFSLRASVFSDQGGRKYMEDVTEIVVEPEPGEEELALVGAGETKEETGVSVENTPGPGKIDSASGVTEQGGFKTINGPTARNSSRNTRQHKIVIENFESSQPTETVEDNATNSCSRSGRSVGFFAVFDGHGGREAAQYARDHLWDLIKKQRGFWSADSGEVCAAISKGFVACHHAMWRKLRLDGYAARRLNQISEFGAWLDVVIDNLGRGMLWSALFEWGYFVSALEWCVFVCTHSCMGAEWKSRFGCSPWWIQRVTANGFKSPLGVLCISGLHVLPVWLYGYQKGVLTEVLFVPFTLQCCGIAILTAGRLLCFAVECCGIAILTAGRLLCFAVECKESMRPVKKALKQLELLKDLPLEQQVRSTRTQVLTIGEHVSTCLAEYTTAQEARYWKRSSTYYLLYSLNTMTHNMLCC</sequence>
<dbReference type="Pfam" id="PF00481">
    <property type="entry name" value="PP2C"/>
    <property type="match status" value="1"/>
</dbReference>
<dbReference type="EMBL" id="SCEB01001737">
    <property type="protein sequence ID" value="RXM96266.1"/>
    <property type="molecule type" value="Genomic_DNA"/>
</dbReference>
<dbReference type="InterPro" id="IPR036457">
    <property type="entry name" value="PPM-type-like_dom_sf"/>
</dbReference>
<evidence type="ECO:0000259" key="8">
    <source>
        <dbReference type="SMART" id="SM01176"/>
    </source>
</evidence>
<dbReference type="PANTHER" id="PTHR21765:SF1">
    <property type="entry name" value="CHD1 HELICAL C-TERMINAL DOMAIN CONTAINING PROTEIN 1"/>
    <property type="match status" value="1"/>
</dbReference>
<dbReference type="GO" id="GO:0016020">
    <property type="term" value="C:membrane"/>
    <property type="evidence" value="ECO:0007669"/>
    <property type="project" value="InterPro"/>
</dbReference>
<dbReference type="InterPro" id="IPR039880">
    <property type="entry name" value="CHCT1-like"/>
</dbReference>
<proteinExistence type="inferred from homology"/>
<feature type="compositionally biased region" description="Polar residues" evidence="7">
    <location>
        <begin position="79"/>
        <end position="89"/>
    </location>
</feature>